<name>A0A0K2HLX4_9BACT</name>
<organism evidence="1 4">
    <name type="scientific">Phocaeicola dorei</name>
    <dbReference type="NCBI Taxonomy" id="357276"/>
    <lineage>
        <taxon>Bacteria</taxon>
        <taxon>Pseudomonadati</taxon>
        <taxon>Bacteroidota</taxon>
        <taxon>Bacteroidia</taxon>
        <taxon>Bacteroidales</taxon>
        <taxon>Bacteroidaceae</taxon>
        <taxon>Phocaeicola</taxon>
    </lineage>
</organism>
<dbReference type="Proteomes" id="UP000481616">
    <property type="component" value="Unassembled WGS sequence"/>
</dbReference>
<evidence type="ECO:0000313" key="4">
    <source>
        <dbReference type="Proteomes" id="UP000481616"/>
    </source>
</evidence>
<dbReference type="EMBL" id="VVYY01000012">
    <property type="protein sequence ID" value="KAA5396786.1"/>
    <property type="molecule type" value="Genomic_DNA"/>
</dbReference>
<dbReference type="AlphaFoldDB" id="A0A0K2HLX4"/>
<sequence>MKRGKVESVQKLWLNKDEAMAYLGCSVDYLDKLRNNAQVSFAKDGKMIWYNLESINRFLNRMKVI</sequence>
<dbReference type="RefSeq" id="WP_007849635.1">
    <property type="nucleotide sequence ID" value="NZ_CAXYLN010000006.1"/>
</dbReference>
<dbReference type="Proteomes" id="UP000441162">
    <property type="component" value="Unassembled WGS sequence"/>
</dbReference>
<dbReference type="GO" id="GO:0003677">
    <property type="term" value="F:DNA binding"/>
    <property type="evidence" value="ECO:0007669"/>
    <property type="project" value="UniProtKB-KW"/>
</dbReference>
<protein>
    <submittedName>
        <fullName evidence="1">DNA-binding protein</fullName>
    </submittedName>
</protein>
<reference evidence="3 4" key="1">
    <citation type="journal article" date="2019" name="Nat. Med.">
        <title>A library of human gut bacterial isolates paired with longitudinal multiomics data enables mechanistic microbiome research.</title>
        <authorList>
            <person name="Poyet M."/>
            <person name="Groussin M."/>
            <person name="Gibbons S.M."/>
            <person name="Avila-Pacheco J."/>
            <person name="Jiang X."/>
            <person name="Kearney S.M."/>
            <person name="Perrotta A.R."/>
            <person name="Berdy B."/>
            <person name="Zhao S."/>
            <person name="Lieberman T.D."/>
            <person name="Swanson P.K."/>
            <person name="Smith M."/>
            <person name="Roesemann S."/>
            <person name="Alexander J.E."/>
            <person name="Rich S.A."/>
            <person name="Livny J."/>
            <person name="Vlamakis H."/>
            <person name="Clish C."/>
            <person name="Bullock K."/>
            <person name="Deik A."/>
            <person name="Scott J."/>
            <person name="Pierce K.A."/>
            <person name="Xavier R.J."/>
            <person name="Alm E.J."/>
        </authorList>
    </citation>
    <scope>NUCLEOTIDE SEQUENCE [LARGE SCALE GENOMIC DNA]</scope>
    <source>
        <strain evidence="1 4">BIOML-A1</strain>
        <strain evidence="2 3">BIOML-A4</strain>
    </source>
</reference>
<proteinExistence type="predicted"/>
<keyword evidence="1" id="KW-0238">DNA-binding</keyword>
<evidence type="ECO:0000313" key="2">
    <source>
        <dbReference type="EMBL" id="KAA5404147.1"/>
    </source>
</evidence>
<comment type="caution">
    <text evidence="1">The sequence shown here is derived from an EMBL/GenBank/DDBJ whole genome shotgun (WGS) entry which is preliminary data.</text>
</comment>
<evidence type="ECO:0000313" key="1">
    <source>
        <dbReference type="EMBL" id="KAA5396786.1"/>
    </source>
</evidence>
<accession>A0A0K2HLX4</accession>
<dbReference type="EMBL" id="VVZA01000011">
    <property type="protein sequence ID" value="KAA5404147.1"/>
    <property type="molecule type" value="Genomic_DNA"/>
</dbReference>
<gene>
    <name evidence="2" type="ORF">F2Y51_13945</name>
    <name evidence="1" type="ORF">F2Y58_14880</name>
</gene>
<evidence type="ECO:0000313" key="3">
    <source>
        <dbReference type="Proteomes" id="UP000441162"/>
    </source>
</evidence>